<organism evidence="5">
    <name type="scientific">Taenia asiatica</name>
    <name type="common">Asian tapeworm</name>
    <dbReference type="NCBI Taxonomy" id="60517"/>
    <lineage>
        <taxon>Eukaryota</taxon>
        <taxon>Metazoa</taxon>
        <taxon>Spiralia</taxon>
        <taxon>Lophotrochozoa</taxon>
        <taxon>Platyhelminthes</taxon>
        <taxon>Cestoda</taxon>
        <taxon>Eucestoda</taxon>
        <taxon>Cyclophyllidea</taxon>
        <taxon>Taeniidae</taxon>
        <taxon>Taenia</taxon>
    </lineage>
</organism>
<sequence length="277" mass="29664">MLLLALLLSSSPNSWKKRWHTATSTLKTRTAAAADAAAAAVADPLGMGERQTTNNENEDGEIGVEKGGRGGGEDGGTLVPPLHFSHSLSLSLFLYLVNKNDHHQRLFKERITTWRALGGDRHRATGDDDLSIGPKKLTLGDLALPPGICPGAFGRDLSNELYMGILVAIKYPKVTQSSSCGNPGYSSAHLTALSPNCLGAVLGCKKLNIVQPRTQTGLNNEKLPHTGPFIIRLSTPTNEGNRPTFDVLAQVNSSALLLTQQRRAEDTNPRKKGLRGS</sequence>
<dbReference type="Proteomes" id="UP000282613">
    <property type="component" value="Unassembled WGS sequence"/>
</dbReference>
<evidence type="ECO:0000256" key="2">
    <source>
        <dbReference type="SAM" id="SignalP"/>
    </source>
</evidence>
<feature type="compositionally biased region" description="Basic and acidic residues" evidence="1">
    <location>
        <begin position="63"/>
        <end position="72"/>
    </location>
</feature>
<dbReference type="WBParaSite" id="TASK_0000826101-mRNA-1">
    <property type="protein sequence ID" value="TASK_0000826101-mRNA-1"/>
    <property type="gene ID" value="TASK_0000826101"/>
</dbReference>
<dbReference type="OrthoDB" id="10652910at2759"/>
<accession>A0A0R3WC51</accession>
<protein>
    <submittedName>
        <fullName evidence="3 5">Uncharacterized protein</fullName>
    </submittedName>
</protein>
<name>A0A0R3WC51_TAEAS</name>
<reference evidence="3 4" key="2">
    <citation type="submission" date="2018-11" db="EMBL/GenBank/DDBJ databases">
        <authorList>
            <consortium name="Pathogen Informatics"/>
        </authorList>
    </citation>
    <scope>NUCLEOTIDE SEQUENCE [LARGE SCALE GENOMIC DNA]</scope>
</reference>
<evidence type="ECO:0000313" key="3">
    <source>
        <dbReference type="EMBL" id="VDK39886.1"/>
    </source>
</evidence>
<keyword evidence="4" id="KW-1185">Reference proteome</keyword>
<evidence type="ECO:0000313" key="5">
    <source>
        <dbReference type="WBParaSite" id="TASK_0000826101-mRNA-1"/>
    </source>
</evidence>
<feature type="signal peptide" evidence="2">
    <location>
        <begin position="1"/>
        <end position="16"/>
    </location>
</feature>
<evidence type="ECO:0000256" key="1">
    <source>
        <dbReference type="SAM" id="MobiDB-lite"/>
    </source>
</evidence>
<gene>
    <name evidence="3" type="ORF">TASK_LOCUS8262</name>
</gene>
<dbReference type="AlphaFoldDB" id="A0A0R3WC51"/>
<dbReference type="EMBL" id="UYRS01018759">
    <property type="protein sequence ID" value="VDK39886.1"/>
    <property type="molecule type" value="Genomic_DNA"/>
</dbReference>
<keyword evidence="2" id="KW-0732">Signal</keyword>
<reference evidence="5" key="1">
    <citation type="submission" date="2017-02" db="UniProtKB">
        <authorList>
            <consortium name="WormBaseParasite"/>
        </authorList>
    </citation>
    <scope>IDENTIFICATION</scope>
</reference>
<proteinExistence type="predicted"/>
<evidence type="ECO:0000313" key="4">
    <source>
        <dbReference type="Proteomes" id="UP000282613"/>
    </source>
</evidence>
<feature type="region of interest" description="Disordered" evidence="1">
    <location>
        <begin position="42"/>
        <end position="78"/>
    </location>
</feature>
<feature type="chain" id="PRO_5043132754" evidence="2">
    <location>
        <begin position="17"/>
        <end position="277"/>
    </location>
</feature>